<dbReference type="SMART" id="SM01283">
    <property type="entry name" value="Costars"/>
    <property type="match status" value="1"/>
</dbReference>
<keyword evidence="4" id="KW-1185">Reference proteome</keyword>
<dbReference type="InterPro" id="IPR044302">
    <property type="entry name" value="Costars"/>
</dbReference>
<dbReference type="InterPro" id="IPR027817">
    <property type="entry name" value="Costars_dom"/>
</dbReference>
<protein>
    <recommendedName>
        <fullName evidence="2">Costars domain-containing protein</fullName>
    </recommendedName>
</protein>
<dbReference type="EMBL" id="QPFP01000029">
    <property type="protein sequence ID" value="TEB28957.1"/>
    <property type="molecule type" value="Genomic_DNA"/>
</dbReference>
<evidence type="ECO:0000313" key="3">
    <source>
        <dbReference type="EMBL" id="TEB28957.1"/>
    </source>
</evidence>
<gene>
    <name evidence="3" type="ORF">FA13DRAFT_1793451</name>
</gene>
<comment type="similarity">
    <text evidence="1">Belongs to the costars family.</text>
</comment>
<organism evidence="3 4">
    <name type="scientific">Coprinellus micaceus</name>
    <name type="common">Glistening ink-cap mushroom</name>
    <name type="synonym">Coprinus micaceus</name>
    <dbReference type="NCBI Taxonomy" id="71717"/>
    <lineage>
        <taxon>Eukaryota</taxon>
        <taxon>Fungi</taxon>
        <taxon>Dikarya</taxon>
        <taxon>Basidiomycota</taxon>
        <taxon>Agaricomycotina</taxon>
        <taxon>Agaricomycetes</taxon>
        <taxon>Agaricomycetidae</taxon>
        <taxon>Agaricales</taxon>
        <taxon>Agaricineae</taxon>
        <taxon>Psathyrellaceae</taxon>
        <taxon>Coprinellus</taxon>
    </lineage>
</organism>
<name>A0A4Y7T460_COPMI</name>
<dbReference type="PANTHER" id="PTHR46334:SF1">
    <property type="entry name" value="COSTARS FAMILY PROTEIN ABRACL"/>
    <property type="match status" value="1"/>
</dbReference>
<reference evidence="3 4" key="1">
    <citation type="journal article" date="2019" name="Nat. Ecol. Evol.">
        <title>Megaphylogeny resolves global patterns of mushroom evolution.</title>
        <authorList>
            <person name="Varga T."/>
            <person name="Krizsan K."/>
            <person name="Foldi C."/>
            <person name="Dima B."/>
            <person name="Sanchez-Garcia M."/>
            <person name="Sanchez-Ramirez S."/>
            <person name="Szollosi G.J."/>
            <person name="Szarkandi J.G."/>
            <person name="Papp V."/>
            <person name="Albert L."/>
            <person name="Andreopoulos W."/>
            <person name="Angelini C."/>
            <person name="Antonin V."/>
            <person name="Barry K.W."/>
            <person name="Bougher N.L."/>
            <person name="Buchanan P."/>
            <person name="Buyck B."/>
            <person name="Bense V."/>
            <person name="Catcheside P."/>
            <person name="Chovatia M."/>
            <person name="Cooper J."/>
            <person name="Damon W."/>
            <person name="Desjardin D."/>
            <person name="Finy P."/>
            <person name="Geml J."/>
            <person name="Haridas S."/>
            <person name="Hughes K."/>
            <person name="Justo A."/>
            <person name="Karasinski D."/>
            <person name="Kautmanova I."/>
            <person name="Kiss B."/>
            <person name="Kocsube S."/>
            <person name="Kotiranta H."/>
            <person name="LaButti K.M."/>
            <person name="Lechner B.E."/>
            <person name="Liimatainen K."/>
            <person name="Lipzen A."/>
            <person name="Lukacs Z."/>
            <person name="Mihaltcheva S."/>
            <person name="Morgado L.N."/>
            <person name="Niskanen T."/>
            <person name="Noordeloos M.E."/>
            <person name="Ohm R.A."/>
            <person name="Ortiz-Santana B."/>
            <person name="Ovrebo C."/>
            <person name="Racz N."/>
            <person name="Riley R."/>
            <person name="Savchenko A."/>
            <person name="Shiryaev A."/>
            <person name="Soop K."/>
            <person name="Spirin V."/>
            <person name="Szebenyi C."/>
            <person name="Tomsovsky M."/>
            <person name="Tulloss R.E."/>
            <person name="Uehling J."/>
            <person name="Grigoriev I.V."/>
            <person name="Vagvolgyi C."/>
            <person name="Papp T."/>
            <person name="Martin F.M."/>
            <person name="Miettinen O."/>
            <person name="Hibbett D.S."/>
            <person name="Nagy L.G."/>
        </authorList>
    </citation>
    <scope>NUCLEOTIDE SEQUENCE [LARGE SCALE GENOMIC DNA]</scope>
    <source>
        <strain evidence="3 4">FP101781</strain>
    </source>
</reference>
<dbReference type="AlphaFoldDB" id="A0A4Y7T460"/>
<dbReference type="InterPro" id="IPR038095">
    <property type="entry name" value="Costars_sf"/>
</dbReference>
<evidence type="ECO:0000256" key="1">
    <source>
        <dbReference type="ARBA" id="ARBA00006126"/>
    </source>
</evidence>
<dbReference type="PANTHER" id="PTHR46334">
    <property type="entry name" value="COSTARS FAMILY PROTEIN ABRACL"/>
    <property type="match status" value="1"/>
</dbReference>
<dbReference type="GO" id="GO:0032970">
    <property type="term" value="P:regulation of actin filament-based process"/>
    <property type="evidence" value="ECO:0007669"/>
    <property type="project" value="TreeGrafter"/>
</dbReference>
<proteinExistence type="inferred from homology"/>
<evidence type="ECO:0000259" key="2">
    <source>
        <dbReference type="SMART" id="SM01283"/>
    </source>
</evidence>
<sequence>MRIPEAISDYGSVNSDGKKSVSYGILFDKTADTLEALNGTLRAAKRQKKVSFDAELLMMPRDKDVQVVLLEA</sequence>
<evidence type="ECO:0000313" key="4">
    <source>
        <dbReference type="Proteomes" id="UP000298030"/>
    </source>
</evidence>
<dbReference type="OrthoDB" id="9871914at2759"/>
<accession>A0A4Y7T460</accession>
<feature type="domain" description="Costars" evidence="2">
    <location>
        <begin position="1"/>
        <end position="70"/>
    </location>
</feature>
<dbReference type="Proteomes" id="UP000298030">
    <property type="component" value="Unassembled WGS sequence"/>
</dbReference>
<comment type="caution">
    <text evidence="3">The sequence shown here is derived from an EMBL/GenBank/DDBJ whole genome shotgun (WGS) entry which is preliminary data.</text>
</comment>
<dbReference type="Gene3D" id="1.10.10.1540">
    <property type="entry name" value="Costar domain"/>
    <property type="match status" value="1"/>
</dbReference>
<dbReference type="Pfam" id="PF14705">
    <property type="entry name" value="Costars"/>
    <property type="match status" value="1"/>
</dbReference>